<dbReference type="OrthoDB" id="2976199at2759"/>
<accession>A0A8H5GHJ5</accession>
<name>A0A8H5GHJ5_9AGAR</name>
<proteinExistence type="predicted"/>
<evidence type="ECO:0000313" key="2">
    <source>
        <dbReference type="EMBL" id="KAF5365112.1"/>
    </source>
</evidence>
<feature type="region of interest" description="Disordered" evidence="1">
    <location>
        <begin position="29"/>
        <end position="146"/>
    </location>
</feature>
<protein>
    <submittedName>
        <fullName evidence="2">Uncharacterized protein</fullName>
    </submittedName>
</protein>
<evidence type="ECO:0000313" key="3">
    <source>
        <dbReference type="Proteomes" id="UP000559256"/>
    </source>
</evidence>
<feature type="compositionally biased region" description="Low complexity" evidence="1">
    <location>
        <begin position="129"/>
        <end position="146"/>
    </location>
</feature>
<reference evidence="2 3" key="1">
    <citation type="journal article" date="2020" name="ISME J.">
        <title>Uncovering the hidden diversity of litter-decomposition mechanisms in mushroom-forming fungi.</title>
        <authorList>
            <person name="Floudas D."/>
            <person name="Bentzer J."/>
            <person name="Ahren D."/>
            <person name="Johansson T."/>
            <person name="Persson P."/>
            <person name="Tunlid A."/>
        </authorList>
    </citation>
    <scope>NUCLEOTIDE SEQUENCE [LARGE SCALE GENOMIC DNA]</scope>
    <source>
        <strain evidence="2 3">CBS 291.85</strain>
    </source>
</reference>
<keyword evidence="3" id="KW-1185">Reference proteome</keyword>
<sequence length="329" mass="35848">MTEYDFSPEAYEAYQKKIKGVGKWAVETSRFNGDFPSPFAPSPAETRRPLNKDNAAGSDSDSDLTSCSRRRRPVHPKSLTQWPGSRSRAPTPRQLQAPPPPLPPALGQRPPPVRSHTLPNQIYVPTPSPRIQQPQPQYPYPVQRPVVYNPPQQPVITQQQQQSKIYVPRIPKRTNTTPSKPLVSQYPHGVPVKSAGASPYATPVSSPYGSATYPSPRTPSKNWLSRMLGSLSIRGRSASPAPMYNSGRGPGNYESTTRHPRSKSLDPAGYRKGLGQLDPPDITGIPMIQIGNMGIDGTMTVVGIEREGGIDTTVGPGVTWATGEELVCD</sequence>
<feature type="compositionally biased region" description="Polar residues" evidence="1">
    <location>
        <begin position="57"/>
        <end position="67"/>
    </location>
</feature>
<gene>
    <name evidence="2" type="ORF">D9758_011020</name>
</gene>
<dbReference type="AlphaFoldDB" id="A0A8H5GHJ5"/>
<feature type="region of interest" description="Disordered" evidence="1">
    <location>
        <begin position="234"/>
        <end position="278"/>
    </location>
</feature>
<organism evidence="2 3">
    <name type="scientific">Tetrapyrgos nigripes</name>
    <dbReference type="NCBI Taxonomy" id="182062"/>
    <lineage>
        <taxon>Eukaryota</taxon>
        <taxon>Fungi</taxon>
        <taxon>Dikarya</taxon>
        <taxon>Basidiomycota</taxon>
        <taxon>Agaricomycotina</taxon>
        <taxon>Agaricomycetes</taxon>
        <taxon>Agaricomycetidae</taxon>
        <taxon>Agaricales</taxon>
        <taxon>Marasmiineae</taxon>
        <taxon>Marasmiaceae</taxon>
        <taxon>Tetrapyrgos</taxon>
    </lineage>
</organism>
<dbReference type="Proteomes" id="UP000559256">
    <property type="component" value="Unassembled WGS sequence"/>
</dbReference>
<dbReference type="EMBL" id="JAACJM010000029">
    <property type="protein sequence ID" value="KAF5365112.1"/>
    <property type="molecule type" value="Genomic_DNA"/>
</dbReference>
<evidence type="ECO:0000256" key="1">
    <source>
        <dbReference type="SAM" id="MobiDB-lite"/>
    </source>
</evidence>
<comment type="caution">
    <text evidence="2">The sequence shown here is derived from an EMBL/GenBank/DDBJ whole genome shotgun (WGS) entry which is preliminary data.</text>
</comment>
<feature type="compositionally biased region" description="Pro residues" evidence="1">
    <location>
        <begin position="97"/>
        <end position="113"/>
    </location>
</feature>